<dbReference type="InterPro" id="IPR036390">
    <property type="entry name" value="WH_DNA-bd_sf"/>
</dbReference>
<comment type="catalytic activity">
    <reaction evidence="2">
        <text>biotin + L-lysyl-[protein] + ATP = N(6)-biotinyl-L-lysyl-[protein] + AMP + diphosphate + H(+)</text>
        <dbReference type="Rhea" id="RHEA:11756"/>
        <dbReference type="Rhea" id="RHEA-COMP:9752"/>
        <dbReference type="Rhea" id="RHEA-COMP:10505"/>
        <dbReference type="ChEBI" id="CHEBI:15378"/>
        <dbReference type="ChEBI" id="CHEBI:29969"/>
        <dbReference type="ChEBI" id="CHEBI:30616"/>
        <dbReference type="ChEBI" id="CHEBI:33019"/>
        <dbReference type="ChEBI" id="CHEBI:57586"/>
        <dbReference type="ChEBI" id="CHEBI:83144"/>
        <dbReference type="ChEBI" id="CHEBI:456215"/>
        <dbReference type="EC" id="6.3.4.15"/>
    </reaction>
</comment>
<evidence type="ECO:0000313" key="6">
    <source>
        <dbReference type="Proteomes" id="UP000051494"/>
    </source>
</evidence>
<comment type="function">
    <text evidence="2">Acts both as a biotin--[acetyl-CoA-carboxylase] ligase and a biotin-operon repressor. In the presence of ATP, BirA activates biotin to form the BirA-biotinyl-5'-adenylate (BirA-bio-5'-AMP or holoBirA) complex. HoloBirA can either transfer the biotinyl moiety to the biotin carboxyl carrier protein (BCCP) subunit of acetyl-CoA carboxylase, or bind to the biotin operator site and inhibit transcription of the operon.</text>
</comment>
<dbReference type="SUPFAM" id="SSF46785">
    <property type="entry name" value="Winged helix' DNA-binding domain"/>
    <property type="match status" value="1"/>
</dbReference>
<dbReference type="PANTHER" id="PTHR12835">
    <property type="entry name" value="BIOTIN PROTEIN LIGASE"/>
    <property type="match status" value="1"/>
</dbReference>
<reference evidence="5" key="3">
    <citation type="submission" date="2021-06" db="EMBL/GenBank/DDBJ databases">
        <title>Genomic Description and Analysis of Intracellular Bacteria, Candidatus Berkiella cookevillensis and Candidatus Berkiella aquae.</title>
        <authorList>
            <person name="Kidane D.T."/>
            <person name="Mehari Y.T."/>
            <person name="Rice F.C."/>
            <person name="Arivett B.A."/>
            <person name="Farone A.L."/>
            <person name="Berk S.G."/>
            <person name="Farone M.B."/>
        </authorList>
    </citation>
    <scope>NUCLEOTIDE SEQUENCE</scope>
    <source>
        <strain evidence="5">CC99</strain>
    </source>
</reference>
<name>A0A0Q9YNF2_9GAMM</name>
<comment type="caution">
    <text evidence="2">Lacks conserved residue(s) required for the propagation of feature annotation.</text>
</comment>
<dbReference type="EMBL" id="LKHV02000001">
    <property type="protein sequence ID" value="MCS5709408.1"/>
    <property type="molecule type" value="Genomic_DNA"/>
</dbReference>
<dbReference type="Gene3D" id="1.10.10.10">
    <property type="entry name" value="Winged helix-like DNA-binding domain superfamily/Winged helix DNA-binding domain"/>
    <property type="match status" value="1"/>
</dbReference>
<dbReference type="InterPro" id="IPR045864">
    <property type="entry name" value="aa-tRNA-synth_II/BPL/LPL"/>
</dbReference>
<evidence type="ECO:0000313" key="5">
    <source>
        <dbReference type="EMBL" id="MCS5709408.1"/>
    </source>
</evidence>
<protein>
    <recommendedName>
        <fullName evidence="2">Bifunctional ligase/repressor BirA</fullName>
    </recommendedName>
    <alternativeName>
        <fullName evidence="2">Biotin operon repressor</fullName>
    </alternativeName>
    <alternativeName>
        <fullName evidence="2">Biotin--[acetyl-CoA-carboxylase] ligase</fullName>
        <ecNumber evidence="2">6.3.4.15</ecNumber>
    </alternativeName>
    <alternativeName>
        <fullName evidence="2">Biotin--protein ligase</fullName>
    </alternativeName>
    <alternativeName>
        <fullName evidence="2">Biotin-[acetyl-CoA carboxylase] synthetase</fullName>
    </alternativeName>
</protein>
<sequence length="327" mass="36626">MQVAFEIIERLKDAKFHSGVELAKDLRVGRTTVWKAIRYLRSLGVSIDAVRSRGYKLTQPLELLDKDKILSELSDLVQKQIYQFDVLPAVASTNDYLLSQIAYGQKPFSICLSESQTQGKGRQGKVWQSPFGRNLYLSVYGCFNAVQNISGFSLSIATTILNTIEGFCTLPEGLGIKWPNDLMYGSAKIGGILIETQSNPAQQAEGIIHVVIGIGLNFDMEGFEPADKQWTDLKSVLGQVLGRNLFAGKLINKLLTDFVLFDQFGFDHFYSQWERFDLLKDKQIEISTPFSKEQGQYRGINKRGELLVEVAGALKALTYGNVSIKYE</sequence>
<dbReference type="InterPro" id="IPR004408">
    <property type="entry name" value="Biotin_CoA_COase_ligase"/>
</dbReference>
<dbReference type="InterPro" id="IPR036388">
    <property type="entry name" value="WH-like_DNA-bd_sf"/>
</dbReference>
<dbReference type="Pfam" id="PF08279">
    <property type="entry name" value="HTH_11"/>
    <property type="match status" value="1"/>
</dbReference>
<keyword evidence="2" id="KW-0067">ATP-binding</keyword>
<feature type="binding site" evidence="2">
    <location>
        <position position="188"/>
    </location>
    <ligand>
        <name>biotin</name>
        <dbReference type="ChEBI" id="CHEBI:57586"/>
    </ligand>
</feature>
<comment type="caution">
    <text evidence="4">The sequence shown here is derived from an EMBL/GenBank/DDBJ whole genome shotgun (WGS) entry which is preliminary data.</text>
</comment>
<dbReference type="GO" id="GO:0004077">
    <property type="term" value="F:biotin--[biotin carboxyl-carrier protein] ligase activity"/>
    <property type="evidence" value="ECO:0007669"/>
    <property type="project" value="UniProtKB-UniRule"/>
</dbReference>
<reference evidence="4" key="1">
    <citation type="submission" date="2015-09" db="EMBL/GenBank/DDBJ databases">
        <title>Draft Genome Sequences of Two Novel Amoeba-resistant Intranuclear Bacteria, Candidatus Berkiella cookevillensis and Candidatus Berkiella aquae.</title>
        <authorList>
            <person name="Mehari Y.T."/>
            <person name="Arivett B.A."/>
            <person name="Farone A.L."/>
            <person name="Gunderson J.H."/>
            <person name="Farone M.B."/>
        </authorList>
    </citation>
    <scope>NUCLEOTIDE SEQUENCE [LARGE SCALE GENOMIC DNA]</scope>
    <source>
        <strain evidence="4">CC99</strain>
    </source>
</reference>
<evidence type="ECO:0000313" key="4">
    <source>
        <dbReference type="EMBL" id="KRG19058.1"/>
    </source>
</evidence>
<evidence type="ECO:0000259" key="3">
    <source>
        <dbReference type="PROSITE" id="PS51733"/>
    </source>
</evidence>
<dbReference type="Pfam" id="PF03099">
    <property type="entry name" value="BPL_LplA_LipB"/>
    <property type="match status" value="1"/>
</dbReference>
<evidence type="ECO:0000256" key="1">
    <source>
        <dbReference type="ARBA" id="ARBA00022598"/>
    </source>
</evidence>
<dbReference type="GO" id="GO:0003677">
    <property type="term" value="F:DNA binding"/>
    <property type="evidence" value="ECO:0007669"/>
    <property type="project" value="UniProtKB-UniRule"/>
</dbReference>
<dbReference type="Gene3D" id="2.30.30.100">
    <property type="match status" value="1"/>
</dbReference>
<dbReference type="NCBIfam" id="TIGR00121">
    <property type="entry name" value="birA_ligase"/>
    <property type="match status" value="1"/>
</dbReference>
<dbReference type="OrthoDB" id="9807064at2"/>
<keyword evidence="2" id="KW-0678">Repressor</keyword>
<dbReference type="Gene3D" id="3.30.930.10">
    <property type="entry name" value="Bira Bifunctional Protein, Domain 2"/>
    <property type="match status" value="1"/>
</dbReference>
<keyword evidence="2" id="KW-0238">DNA-binding</keyword>
<dbReference type="GO" id="GO:0006355">
    <property type="term" value="P:regulation of DNA-templated transcription"/>
    <property type="evidence" value="ECO:0007669"/>
    <property type="project" value="UniProtKB-UniRule"/>
</dbReference>
<dbReference type="HAMAP" id="MF_00978">
    <property type="entry name" value="Bifunct_BirA"/>
    <property type="match status" value="1"/>
</dbReference>
<dbReference type="GO" id="GO:0005737">
    <property type="term" value="C:cytoplasm"/>
    <property type="evidence" value="ECO:0007669"/>
    <property type="project" value="TreeGrafter"/>
</dbReference>
<dbReference type="PROSITE" id="PS51733">
    <property type="entry name" value="BPL_LPL_CATALYTIC"/>
    <property type="match status" value="1"/>
</dbReference>
<dbReference type="EMBL" id="LKHV01000004">
    <property type="protein sequence ID" value="KRG19058.1"/>
    <property type="molecule type" value="Genomic_DNA"/>
</dbReference>
<keyword evidence="6" id="KW-1185">Reference proteome</keyword>
<keyword evidence="1 2" id="KW-0436">Ligase</keyword>
<keyword evidence="2" id="KW-0092">Biotin</keyword>
<dbReference type="InterPro" id="IPR030855">
    <property type="entry name" value="Bifunct_BirA"/>
</dbReference>
<dbReference type="AlphaFoldDB" id="A0A0Q9YNF2"/>
<comment type="similarity">
    <text evidence="2">Belongs to the biotin--protein ligase family.</text>
</comment>
<keyword evidence="2" id="KW-0805">Transcription regulation</keyword>
<dbReference type="InterPro" id="IPR004143">
    <property type="entry name" value="BPL_LPL_catalytic"/>
</dbReference>
<dbReference type="STRING" id="437022.CC99x_01053"/>
<keyword evidence="2" id="KW-0804">Transcription</keyword>
<dbReference type="RefSeq" id="WP_057624170.1">
    <property type="nucleotide sequence ID" value="NZ_LKHV02000001.1"/>
</dbReference>
<feature type="DNA-binding region" description="H-T-H motif" evidence="2">
    <location>
        <begin position="19"/>
        <end position="38"/>
    </location>
</feature>
<reference evidence="5" key="2">
    <citation type="journal article" date="2016" name="Genome Announc.">
        <title>Draft Genome Sequences of Two Novel Amoeba-Resistant Intranuclear Bacteria, 'Candidatus Berkiella cookevillensis' and 'Candidatus Berkiella aquae'.</title>
        <authorList>
            <person name="Mehari Y.T."/>
            <person name="Arivett B.A."/>
            <person name="Farone A.L."/>
            <person name="Gunderson J.H."/>
            <person name="Farone M.B."/>
        </authorList>
    </citation>
    <scope>NUCLEOTIDE SEQUENCE</scope>
    <source>
        <strain evidence="5">CC99</strain>
    </source>
</reference>
<dbReference type="GO" id="GO:0005524">
    <property type="term" value="F:ATP binding"/>
    <property type="evidence" value="ECO:0007669"/>
    <property type="project" value="UniProtKB-UniRule"/>
</dbReference>
<evidence type="ECO:0000256" key="2">
    <source>
        <dbReference type="HAMAP-Rule" id="MF_00978"/>
    </source>
</evidence>
<dbReference type="PANTHER" id="PTHR12835:SF5">
    <property type="entry name" value="BIOTIN--PROTEIN LIGASE"/>
    <property type="match status" value="1"/>
</dbReference>
<feature type="binding site" evidence="2">
    <location>
        <begin position="92"/>
        <end position="94"/>
    </location>
    <ligand>
        <name>biotin</name>
        <dbReference type="ChEBI" id="CHEBI:57586"/>
    </ligand>
</feature>
<dbReference type="Proteomes" id="UP000051494">
    <property type="component" value="Unassembled WGS sequence"/>
</dbReference>
<dbReference type="InterPro" id="IPR013196">
    <property type="entry name" value="HTH_11"/>
</dbReference>
<dbReference type="SUPFAM" id="SSF55681">
    <property type="entry name" value="Class II aaRS and biotin synthetases"/>
    <property type="match status" value="1"/>
</dbReference>
<feature type="domain" description="BPL/LPL catalytic" evidence="3">
    <location>
        <begin position="76"/>
        <end position="262"/>
    </location>
</feature>
<keyword evidence="2" id="KW-0547">Nucleotide-binding</keyword>
<proteinExistence type="inferred from homology"/>
<gene>
    <name evidence="2 4" type="primary">birA</name>
    <name evidence="4" type="ORF">CC99x_01053</name>
    <name evidence="5" type="ORF">CC99x_010900</name>
</gene>
<dbReference type="EC" id="6.3.4.15" evidence="2"/>
<dbReference type="CDD" id="cd16442">
    <property type="entry name" value="BPL"/>
    <property type="match status" value="1"/>
</dbReference>
<organism evidence="4">
    <name type="scientific">Candidatus Berkiella cookevillensis</name>
    <dbReference type="NCBI Taxonomy" id="437022"/>
    <lineage>
        <taxon>Bacteria</taxon>
        <taxon>Pseudomonadati</taxon>
        <taxon>Pseudomonadota</taxon>
        <taxon>Gammaproteobacteria</taxon>
        <taxon>Candidatus Berkiellales</taxon>
        <taxon>Candidatus Berkiellaceae</taxon>
        <taxon>Candidatus Berkiella</taxon>
    </lineage>
</organism>
<feature type="binding site" evidence="2">
    <location>
        <position position="116"/>
    </location>
    <ligand>
        <name>biotin</name>
        <dbReference type="ChEBI" id="CHEBI:57586"/>
    </ligand>
</feature>
<accession>A0A0Q9YNF2</accession>